<feature type="non-terminal residue" evidence="8">
    <location>
        <position position="1"/>
    </location>
</feature>
<dbReference type="AlphaFoldDB" id="A0A1B6I990"/>
<sequence>WSLGVLIFEMAAGSPPWVSRNNVKLFVKIMYGQLKFPLNFSSSLQDLLRKLLQRDVTRRFGNTWLGAMAVKEHTWFKKVNWLKMLNRTTKPPFVPPNTGDGDVSNFPDAAKSSVSRMAKAHPPTNGVDTSTLADKFEVVI</sequence>
<dbReference type="Gene3D" id="3.30.200.20">
    <property type="entry name" value="Phosphorylase Kinase, domain 1"/>
    <property type="match status" value="1"/>
</dbReference>
<feature type="domain" description="Protein kinase" evidence="6">
    <location>
        <begin position="1"/>
        <end position="76"/>
    </location>
</feature>
<evidence type="ECO:0000259" key="6">
    <source>
        <dbReference type="PROSITE" id="PS50011"/>
    </source>
</evidence>
<evidence type="ECO:0000256" key="5">
    <source>
        <dbReference type="ARBA" id="ARBA00022840"/>
    </source>
</evidence>
<evidence type="ECO:0000313" key="8">
    <source>
        <dbReference type="EMBL" id="JAS83453.1"/>
    </source>
</evidence>
<keyword evidence="5" id="KW-0067">ATP-binding</keyword>
<dbReference type="PROSITE" id="PS50011">
    <property type="entry name" value="PROTEIN_KINASE_DOM"/>
    <property type="match status" value="1"/>
</dbReference>
<evidence type="ECO:0000259" key="7">
    <source>
        <dbReference type="PROSITE" id="PS51285"/>
    </source>
</evidence>
<dbReference type="GO" id="GO:0005634">
    <property type="term" value="C:nucleus"/>
    <property type="evidence" value="ECO:0007669"/>
    <property type="project" value="TreeGrafter"/>
</dbReference>
<gene>
    <name evidence="8" type="ORF">g.18445</name>
</gene>
<name>A0A1B6I990_9HEMI</name>
<dbReference type="PANTHER" id="PTHR24353">
    <property type="entry name" value="CYCLIC NUCLEOTIDE-DEPENDENT PROTEIN KINASE"/>
    <property type="match status" value="1"/>
</dbReference>
<organism evidence="8">
    <name type="scientific">Homalodisca liturata</name>
    <dbReference type="NCBI Taxonomy" id="320908"/>
    <lineage>
        <taxon>Eukaryota</taxon>
        <taxon>Metazoa</taxon>
        <taxon>Ecdysozoa</taxon>
        <taxon>Arthropoda</taxon>
        <taxon>Hexapoda</taxon>
        <taxon>Insecta</taxon>
        <taxon>Pterygota</taxon>
        <taxon>Neoptera</taxon>
        <taxon>Paraneoptera</taxon>
        <taxon>Hemiptera</taxon>
        <taxon>Auchenorrhyncha</taxon>
        <taxon>Membracoidea</taxon>
        <taxon>Cicadellidae</taxon>
        <taxon>Cicadellinae</taxon>
        <taxon>Proconiini</taxon>
        <taxon>Homalodisca</taxon>
    </lineage>
</organism>
<feature type="domain" description="AGC-kinase C-terminal" evidence="7">
    <location>
        <begin position="77"/>
        <end position="140"/>
    </location>
</feature>
<keyword evidence="3" id="KW-0547">Nucleotide-binding</keyword>
<reference evidence="8" key="1">
    <citation type="submission" date="2015-11" db="EMBL/GenBank/DDBJ databases">
        <title>De novo transcriptome assembly of four potential Pierce s Disease insect vectors from Arizona vineyards.</title>
        <authorList>
            <person name="Tassone E.E."/>
        </authorList>
    </citation>
    <scope>NUCLEOTIDE SEQUENCE</scope>
</reference>
<dbReference type="GO" id="GO:0005952">
    <property type="term" value="C:cAMP-dependent protein kinase complex"/>
    <property type="evidence" value="ECO:0007669"/>
    <property type="project" value="TreeGrafter"/>
</dbReference>
<dbReference type="PANTHER" id="PTHR24353:SF153">
    <property type="entry name" value="CAMP-DEPENDENT PROTEIN KINASE CATALYTIC SUBUNIT 1"/>
    <property type="match status" value="1"/>
</dbReference>
<dbReference type="SMART" id="SM00133">
    <property type="entry name" value="S_TK_X"/>
    <property type="match status" value="1"/>
</dbReference>
<dbReference type="InterPro" id="IPR000961">
    <property type="entry name" value="AGC-kinase_C"/>
</dbReference>
<dbReference type="GO" id="GO:0004691">
    <property type="term" value="F:cAMP-dependent protein kinase activity"/>
    <property type="evidence" value="ECO:0007669"/>
    <property type="project" value="TreeGrafter"/>
</dbReference>
<dbReference type="GO" id="GO:0005524">
    <property type="term" value="F:ATP binding"/>
    <property type="evidence" value="ECO:0007669"/>
    <property type="project" value="UniProtKB-KW"/>
</dbReference>
<dbReference type="Gene3D" id="1.10.510.10">
    <property type="entry name" value="Transferase(Phosphotransferase) domain 1"/>
    <property type="match status" value="1"/>
</dbReference>
<dbReference type="EMBL" id="GECU01024253">
    <property type="protein sequence ID" value="JAS83453.1"/>
    <property type="molecule type" value="Transcribed_RNA"/>
</dbReference>
<dbReference type="InterPro" id="IPR011009">
    <property type="entry name" value="Kinase-like_dom_sf"/>
</dbReference>
<dbReference type="SUPFAM" id="SSF56112">
    <property type="entry name" value="Protein kinase-like (PK-like)"/>
    <property type="match status" value="1"/>
</dbReference>
<proteinExistence type="predicted"/>
<protein>
    <recommendedName>
        <fullName evidence="9">Protein kinase domain-containing protein</fullName>
    </recommendedName>
</protein>
<dbReference type="Pfam" id="PF00069">
    <property type="entry name" value="Pkinase"/>
    <property type="match status" value="1"/>
</dbReference>
<dbReference type="GO" id="GO:0005829">
    <property type="term" value="C:cytosol"/>
    <property type="evidence" value="ECO:0007669"/>
    <property type="project" value="TreeGrafter"/>
</dbReference>
<evidence type="ECO:0000256" key="1">
    <source>
        <dbReference type="ARBA" id="ARBA00022527"/>
    </source>
</evidence>
<keyword evidence="4" id="KW-0418">Kinase</keyword>
<accession>A0A1B6I990</accession>
<keyword evidence="1" id="KW-0723">Serine/threonine-protein kinase</keyword>
<dbReference type="InterPro" id="IPR000719">
    <property type="entry name" value="Prot_kinase_dom"/>
</dbReference>
<keyword evidence="2" id="KW-0808">Transferase</keyword>
<dbReference type="PROSITE" id="PS51285">
    <property type="entry name" value="AGC_KINASE_CTER"/>
    <property type="match status" value="1"/>
</dbReference>
<evidence type="ECO:0000256" key="3">
    <source>
        <dbReference type="ARBA" id="ARBA00022741"/>
    </source>
</evidence>
<evidence type="ECO:0000256" key="2">
    <source>
        <dbReference type="ARBA" id="ARBA00022679"/>
    </source>
</evidence>
<evidence type="ECO:0000256" key="4">
    <source>
        <dbReference type="ARBA" id="ARBA00022777"/>
    </source>
</evidence>
<evidence type="ECO:0008006" key="9">
    <source>
        <dbReference type="Google" id="ProtNLM"/>
    </source>
</evidence>